<organism evidence="18 19">
    <name type="scientific">Siccirubricoccus soli</name>
    <dbReference type="NCBI Taxonomy" id="2899147"/>
    <lineage>
        <taxon>Bacteria</taxon>
        <taxon>Pseudomonadati</taxon>
        <taxon>Pseudomonadota</taxon>
        <taxon>Alphaproteobacteria</taxon>
        <taxon>Acetobacterales</taxon>
        <taxon>Roseomonadaceae</taxon>
        <taxon>Siccirubricoccus</taxon>
    </lineage>
</organism>
<feature type="domain" description="Histidine kinase" evidence="16">
    <location>
        <begin position="277"/>
        <end position="478"/>
    </location>
</feature>
<dbReference type="InterPro" id="IPR036097">
    <property type="entry name" value="HisK_dim/P_sf"/>
</dbReference>
<keyword evidence="10" id="KW-0418">Kinase</keyword>
<evidence type="ECO:0000259" key="17">
    <source>
        <dbReference type="PROSITE" id="PS50885"/>
    </source>
</evidence>
<dbReference type="PROSITE" id="PS50109">
    <property type="entry name" value="HIS_KIN"/>
    <property type="match status" value="1"/>
</dbReference>
<keyword evidence="12 15" id="KW-1133">Transmembrane helix</keyword>
<evidence type="ECO:0000256" key="6">
    <source>
        <dbReference type="ARBA" id="ARBA00022553"/>
    </source>
</evidence>
<dbReference type="InterPro" id="IPR003594">
    <property type="entry name" value="HATPase_dom"/>
</dbReference>
<dbReference type="InterPro" id="IPR004358">
    <property type="entry name" value="Sig_transdc_His_kin-like_C"/>
</dbReference>
<dbReference type="PANTHER" id="PTHR44936">
    <property type="entry name" value="SENSOR PROTEIN CREC"/>
    <property type="match status" value="1"/>
</dbReference>
<feature type="domain" description="HAMP" evidence="17">
    <location>
        <begin position="217"/>
        <end position="269"/>
    </location>
</feature>
<dbReference type="SMART" id="SM00387">
    <property type="entry name" value="HATPase_c"/>
    <property type="match status" value="1"/>
</dbReference>
<comment type="subcellular location">
    <subcellularLocation>
        <location evidence="2">Cell inner membrane</location>
        <topology evidence="2">Multi-pass membrane protein</topology>
    </subcellularLocation>
</comment>
<sequence length="478" mass="52119">MKAPGSARSWGWTWRNRAAPAGEARAPRLPSAATPPRWLRELLPRGLLGRSVLIILAPIILLQLVALQLFYGGHLDVISRRLAGGVAGDVAMIVELLRREPPEDRVWIFREAAWRLDLSLAFEPGARLAPVERRASMPLLPLEEDLNHALMERVQRPFDTDWQSDPRSVIIRVQTEEGVLHVEAPRKRLFTATLYLFVIWLVGSALLLSAVAVVFMKNQVRAIHRLAVAAEAFGLGRDIGSIKPEGASEVRQAALAFNRMQDRIRRFVGQRTEMLAGISHDLRTPLTRMRLTLAMLPRGSETEEDLSALTADVEEMERMIAAYLAFARGEGTEQAAPADLVALVQDVAAKARRSGAVVEVVAPPALEMPLRADAVRRCLGNLLDNARRHAGRIQVTVETAARGGAEGALWAQVTVDDDGPGIPAAAREESFRPFATGAPGGTGLGLAIARDIVRAHGGEIALEESPLGGLRARFRLPV</sequence>
<dbReference type="Pfam" id="PF00672">
    <property type="entry name" value="HAMP"/>
    <property type="match status" value="1"/>
</dbReference>
<proteinExistence type="predicted"/>
<keyword evidence="4" id="KW-1003">Cell membrane</keyword>
<dbReference type="InterPro" id="IPR003660">
    <property type="entry name" value="HAMP_dom"/>
</dbReference>
<accession>A0ABT1D7U0</accession>
<evidence type="ECO:0000256" key="8">
    <source>
        <dbReference type="ARBA" id="ARBA00022692"/>
    </source>
</evidence>
<reference evidence="18 19" key="1">
    <citation type="submission" date="2021-12" db="EMBL/GenBank/DDBJ databases">
        <title>Siccirubricoccus leaddurans sp. nov., a high concentration Zn2+ tolerance bacterium.</title>
        <authorList>
            <person name="Cao Y."/>
        </authorList>
    </citation>
    <scope>NUCLEOTIDE SEQUENCE [LARGE SCALE GENOMIC DNA]</scope>
    <source>
        <strain evidence="18 19">KC 17139</strain>
    </source>
</reference>
<evidence type="ECO:0000313" key="19">
    <source>
        <dbReference type="Proteomes" id="UP001523392"/>
    </source>
</evidence>
<dbReference type="SMART" id="SM00388">
    <property type="entry name" value="HisKA"/>
    <property type="match status" value="1"/>
</dbReference>
<evidence type="ECO:0000256" key="9">
    <source>
        <dbReference type="ARBA" id="ARBA00022741"/>
    </source>
</evidence>
<dbReference type="Pfam" id="PF00512">
    <property type="entry name" value="HisKA"/>
    <property type="match status" value="1"/>
</dbReference>
<evidence type="ECO:0000256" key="5">
    <source>
        <dbReference type="ARBA" id="ARBA00022519"/>
    </source>
</evidence>
<dbReference type="CDD" id="cd06225">
    <property type="entry name" value="HAMP"/>
    <property type="match status" value="1"/>
</dbReference>
<feature type="transmembrane region" description="Helical" evidence="15">
    <location>
        <begin position="194"/>
        <end position="216"/>
    </location>
</feature>
<keyword evidence="13" id="KW-0902">Two-component regulatory system</keyword>
<evidence type="ECO:0000256" key="7">
    <source>
        <dbReference type="ARBA" id="ARBA00022679"/>
    </source>
</evidence>
<evidence type="ECO:0000256" key="4">
    <source>
        <dbReference type="ARBA" id="ARBA00022475"/>
    </source>
</evidence>
<keyword evidence="11 18" id="KW-0067">ATP-binding</keyword>
<comment type="catalytic activity">
    <reaction evidence="1">
        <text>ATP + protein L-histidine = ADP + protein N-phospho-L-histidine.</text>
        <dbReference type="EC" id="2.7.13.3"/>
    </reaction>
</comment>
<dbReference type="Gene3D" id="3.30.565.10">
    <property type="entry name" value="Histidine kinase-like ATPase, C-terminal domain"/>
    <property type="match status" value="1"/>
</dbReference>
<dbReference type="CDD" id="cd00082">
    <property type="entry name" value="HisKA"/>
    <property type="match status" value="1"/>
</dbReference>
<name>A0ABT1D7U0_9PROT</name>
<evidence type="ECO:0000313" key="18">
    <source>
        <dbReference type="EMBL" id="MCO6417239.1"/>
    </source>
</evidence>
<evidence type="ECO:0000256" key="1">
    <source>
        <dbReference type="ARBA" id="ARBA00000085"/>
    </source>
</evidence>
<dbReference type="SMART" id="SM00304">
    <property type="entry name" value="HAMP"/>
    <property type="match status" value="1"/>
</dbReference>
<evidence type="ECO:0000256" key="11">
    <source>
        <dbReference type="ARBA" id="ARBA00022840"/>
    </source>
</evidence>
<dbReference type="RefSeq" id="WP_252953867.1">
    <property type="nucleotide sequence ID" value="NZ_JAFIRR010000084.1"/>
</dbReference>
<keyword evidence="6" id="KW-0597">Phosphoprotein</keyword>
<evidence type="ECO:0000259" key="16">
    <source>
        <dbReference type="PROSITE" id="PS50109"/>
    </source>
</evidence>
<dbReference type="InterPro" id="IPR050980">
    <property type="entry name" value="2C_sensor_his_kinase"/>
</dbReference>
<keyword evidence="5" id="KW-0997">Cell inner membrane</keyword>
<dbReference type="Gene3D" id="1.10.287.130">
    <property type="match status" value="1"/>
</dbReference>
<dbReference type="InterPro" id="IPR005467">
    <property type="entry name" value="His_kinase_dom"/>
</dbReference>
<dbReference type="SUPFAM" id="SSF55874">
    <property type="entry name" value="ATPase domain of HSP90 chaperone/DNA topoisomerase II/histidine kinase"/>
    <property type="match status" value="1"/>
</dbReference>
<evidence type="ECO:0000256" key="15">
    <source>
        <dbReference type="SAM" id="Phobius"/>
    </source>
</evidence>
<protein>
    <recommendedName>
        <fullName evidence="3">histidine kinase</fullName>
        <ecNumber evidence="3">2.7.13.3</ecNumber>
    </recommendedName>
</protein>
<dbReference type="PRINTS" id="PR00344">
    <property type="entry name" value="BCTRLSENSOR"/>
</dbReference>
<evidence type="ECO:0000256" key="2">
    <source>
        <dbReference type="ARBA" id="ARBA00004429"/>
    </source>
</evidence>
<comment type="caution">
    <text evidence="18">The sequence shown here is derived from an EMBL/GenBank/DDBJ whole genome shotgun (WGS) entry which is preliminary data.</text>
</comment>
<dbReference type="InterPro" id="IPR003661">
    <property type="entry name" value="HisK_dim/P_dom"/>
</dbReference>
<dbReference type="CDD" id="cd00075">
    <property type="entry name" value="HATPase"/>
    <property type="match status" value="1"/>
</dbReference>
<dbReference type="GO" id="GO:0005524">
    <property type="term" value="F:ATP binding"/>
    <property type="evidence" value="ECO:0007669"/>
    <property type="project" value="UniProtKB-KW"/>
</dbReference>
<dbReference type="SUPFAM" id="SSF47384">
    <property type="entry name" value="Homodimeric domain of signal transducing histidine kinase"/>
    <property type="match status" value="1"/>
</dbReference>
<gene>
    <name evidence="18" type="ORF">JYK14_13845</name>
</gene>
<evidence type="ECO:0000256" key="12">
    <source>
        <dbReference type="ARBA" id="ARBA00022989"/>
    </source>
</evidence>
<dbReference type="PANTHER" id="PTHR44936:SF5">
    <property type="entry name" value="SENSOR HISTIDINE KINASE ENVZ"/>
    <property type="match status" value="1"/>
</dbReference>
<dbReference type="PROSITE" id="PS50885">
    <property type="entry name" value="HAMP"/>
    <property type="match status" value="1"/>
</dbReference>
<keyword evidence="9" id="KW-0547">Nucleotide-binding</keyword>
<dbReference type="Pfam" id="PF02518">
    <property type="entry name" value="HATPase_c"/>
    <property type="match status" value="1"/>
</dbReference>
<dbReference type="EMBL" id="JAFIRR010000084">
    <property type="protein sequence ID" value="MCO6417239.1"/>
    <property type="molecule type" value="Genomic_DNA"/>
</dbReference>
<dbReference type="Proteomes" id="UP001523392">
    <property type="component" value="Unassembled WGS sequence"/>
</dbReference>
<keyword evidence="8 15" id="KW-0812">Transmembrane</keyword>
<evidence type="ECO:0000256" key="13">
    <source>
        <dbReference type="ARBA" id="ARBA00023012"/>
    </source>
</evidence>
<evidence type="ECO:0000256" key="3">
    <source>
        <dbReference type="ARBA" id="ARBA00012438"/>
    </source>
</evidence>
<keyword evidence="14 15" id="KW-0472">Membrane</keyword>
<evidence type="ECO:0000256" key="10">
    <source>
        <dbReference type="ARBA" id="ARBA00022777"/>
    </source>
</evidence>
<keyword evidence="7" id="KW-0808">Transferase</keyword>
<dbReference type="EC" id="2.7.13.3" evidence="3"/>
<keyword evidence="19" id="KW-1185">Reference proteome</keyword>
<evidence type="ECO:0000256" key="14">
    <source>
        <dbReference type="ARBA" id="ARBA00023136"/>
    </source>
</evidence>
<feature type="transmembrane region" description="Helical" evidence="15">
    <location>
        <begin position="47"/>
        <end position="71"/>
    </location>
</feature>
<dbReference type="InterPro" id="IPR036890">
    <property type="entry name" value="HATPase_C_sf"/>
</dbReference>